<accession>E3L7K8</accession>
<proteinExistence type="predicted"/>
<dbReference type="RefSeq" id="XP_003336952.1">
    <property type="nucleotide sequence ID" value="XM_003336904.2"/>
</dbReference>
<dbReference type="GO" id="GO:0005634">
    <property type="term" value="C:nucleus"/>
    <property type="evidence" value="ECO:0000318"/>
    <property type="project" value="GO_Central"/>
</dbReference>
<dbReference type="GO" id="GO:0000307">
    <property type="term" value="C:cyclin-dependent protein kinase holoenzyme complex"/>
    <property type="evidence" value="ECO:0000318"/>
    <property type="project" value="GO_Central"/>
</dbReference>
<dbReference type="Proteomes" id="UP000008783">
    <property type="component" value="Unassembled WGS sequence"/>
</dbReference>
<dbReference type="InterPro" id="IPR013922">
    <property type="entry name" value="Cyclin_PHO80-like"/>
</dbReference>
<dbReference type="Pfam" id="PF08613">
    <property type="entry name" value="Cyclin"/>
    <property type="match status" value="2"/>
</dbReference>
<protein>
    <recommendedName>
        <fullName evidence="4">Cyclin-domain-containing protein</fullName>
    </recommendedName>
</protein>
<dbReference type="eggNOG" id="KOG1674">
    <property type="taxonomic scope" value="Eukaryota"/>
</dbReference>
<organism evidence="2 3">
    <name type="scientific">Puccinia graminis f. sp. tritici (strain CRL 75-36-700-3 / race SCCL)</name>
    <name type="common">Black stem rust fungus</name>
    <dbReference type="NCBI Taxonomy" id="418459"/>
    <lineage>
        <taxon>Eukaryota</taxon>
        <taxon>Fungi</taxon>
        <taxon>Dikarya</taxon>
        <taxon>Basidiomycota</taxon>
        <taxon>Pucciniomycotina</taxon>
        <taxon>Pucciniomycetes</taxon>
        <taxon>Pucciniales</taxon>
        <taxon>Pucciniaceae</taxon>
        <taxon>Puccinia</taxon>
    </lineage>
</organism>
<dbReference type="OrthoDB" id="1060854at2759"/>
<dbReference type="STRING" id="418459.E3L7K8"/>
<reference key="1">
    <citation type="submission" date="2007-01" db="EMBL/GenBank/DDBJ databases">
        <title>The Genome Sequence of Puccinia graminis f. sp. tritici Strain CRL 75-36-700-3.</title>
        <authorList>
            <consortium name="The Broad Institute Genome Sequencing Platform"/>
            <person name="Birren B."/>
            <person name="Lander E."/>
            <person name="Galagan J."/>
            <person name="Nusbaum C."/>
            <person name="Devon K."/>
            <person name="Cuomo C."/>
            <person name="Jaffe D."/>
            <person name="Butler J."/>
            <person name="Alvarez P."/>
            <person name="Gnerre S."/>
            <person name="Grabherr M."/>
            <person name="Mauceli E."/>
            <person name="Brockman W."/>
            <person name="Young S."/>
            <person name="LaButti K."/>
            <person name="Sykes S."/>
            <person name="DeCaprio D."/>
            <person name="Crawford M."/>
            <person name="Koehrsen M."/>
            <person name="Engels R."/>
            <person name="Montgomery P."/>
            <person name="Pearson M."/>
            <person name="Howarth C."/>
            <person name="Larson L."/>
            <person name="White J."/>
            <person name="Zeng Q."/>
            <person name="Kodira C."/>
            <person name="Yandava C."/>
            <person name="Alvarado L."/>
            <person name="O'Leary S."/>
            <person name="Szabo L."/>
            <person name="Dean R."/>
            <person name="Schein J."/>
        </authorList>
    </citation>
    <scope>NUCLEOTIDE SEQUENCE</scope>
    <source>
        <strain>CRL 75-36-700-3</strain>
    </source>
</reference>
<dbReference type="KEGG" id="pgr:PGTG_18531"/>
<evidence type="ECO:0008006" key="4">
    <source>
        <dbReference type="Google" id="ProtNLM"/>
    </source>
</evidence>
<evidence type="ECO:0000313" key="2">
    <source>
        <dbReference type="EMBL" id="EFP92533.1"/>
    </source>
</evidence>
<feature type="compositionally biased region" description="Low complexity" evidence="1">
    <location>
        <begin position="1"/>
        <end position="34"/>
    </location>
</feature>
<dbReference type="GeneID" id="10538691"/>
<dbReference type="AlphaFoldDB" id="E3L7K8"/>
<dbReference type="PANTHER" id="PTHR15615">
    <property type="match status" value="1"/>
</dbReference>
<reference evidence="3" key="2">
    <citation type="journal article" date="2011" name="Proc. Natl. Acad. Sci. U.S.A.">
        <title>Obligate biotrophy features unraveled by the genomic analysis of rust fungi.</title>
        <authorList>
            <person name="Duplessis S."/>
            <person name="Cuomo C.A."/>
            <person name="Lin Y.-C."/>
            <person name="Aerts A."/>
            <person name="Tisserant E."/>
            <person name="Veneault-Fourrey C."/>
            <person name="Joly D.L."/>
            <person name="Hacquard S."/>
            <person name="Amselem J."/>
            <person name="Cantarel B.L."/>
            <person name="Chiu R."/>
            <person name="Coutinho P.M."/>
            <person name="Feau N."/>
            <person name="Field M."/>
            <person name="Frey P."/>
            <person name="Gelhaye E."/>
            <person name="Goldberg J."/>
            <person name="Grabherr M.G."/>
            <person name="Kodira C.D."/>
            <person name="Kohler A."/>
            <person name="Kuees U."/>
            <person name="Lindquist E.A."/>
            <person name="Lucas S.M."/>
            <person name="Mago R."/>
            <person name="Mauceli E."/>
            <person name="Morin E."/>
            <person name="Murat C."/>
            <person name="Pangilinan J.L."/>
            <person name="Park R."/>
            <person name="Pearson M."/>
            <person name="Quesneville H."/>
            <person name="Rouhier N."/>
            <person name="Sakthikumar S."/>
            <person name="Salamov A.A."/>
            <person name="Schmutz J."/>
            <person name="Selles B."/>
            <person name="Shapiro H."/>
            <person name="Tanguay P."/>
            <person name="Tuskan G.A."/>
            <person name="Henrissat B."/>
            <person name="Van de Peer Y."/>
            <person name="Rouze P."/>
            <person name="Ellis J.G."/>
            <person name="Dodds P.N."/>
            <person name="Schein J.E."/>
            <person name="Zhong S."/>
            <person name="Hamelin R.C."/>
            <person name="Grigoriev I.V."/>
            <person name="Szabo L.J."/>
            <person name="Martin F."/>
        </authorList>
    </citation>
    <scope>NUCLEOTIDE SEQUENCE [LARGE SCALE GENOMIC DNA]</scope>
    <source>
        <strain evidence="3">CRL 75-36-700-3 / race SCCL</strain>
    </source>
</reference>
<dbReference type="EMBL" id="DS178366">
    <property type="protein sequence ID" value="EFP92533.1"/>
    <property type="molecule type" value="Genomic_DNA"/>
</dbReference>
<feature type="region of interest" description="Disordered" evidence="1">
    <location>
        <begin position="566"/>
        <end position="631"/>
    </location>
</feature>
<dbReference type="GO" id="GO:0016538">
    <property type="term" value="F:cyclin-dependent protein serine/threonine kinase regulator activity"/>
    <property type="evidence" value="ECO:0000318"/>
    <property type="project" value="GO_Central"/>
</dbReference>
<dbReference type="HOGENOM" id="CLU_433551_0_0_1"/>
<feature type="compositionally biased region" description="Acidic residues" evidence="1">
    <location>
        <begin position="192"/>
        <end position="216"/>
    </location>
</feature>
<feature type="compositionally biased region" description="Low complexity" evidence="1">
    <location>
        <begin position="610"/>
        <end position="631"/>
    </location>
</feature>
<feature type="compositionally biased region" description="Basic and acidic residues" evidence="1">
    <location>
        <begin position="159"/>
        <end position="173"/>
    </location>
</feature>
<feature type="compositionally biased region" description="Acidic residues" evidence="1">
    <location>
        <begin position="520"/>
        <end position="543"/>
    </location>
</feature>
<feature type="region of interest" description="Disordered" evidence="1">
    <location>
        <begin position="491"/>
        <end position="546"/>
    </location>
</feature>
<feature type="compositionally biased region" description="Low complexity" evidence="1">
    <location>
        <begin position="569"/>
        <end position="590"/>
    </location>
</feature>
<evidence type="ECO:0000256" key="1">
    <source>
        <dbReference type="SAM" id="MobiDB-lite"/>
    </source>
</evidence>
<dbReference type="VEuPathDB" id="FungiDB:PGTG_18531"/>
<feature type="compositionally biased region" description="Low complexity" evidence="1">
    <location>
        <begin position="500"/>
        <end position="519"/>
    </location>
</feature>
<name>E3L7K8_PUCGT</name>
<feature type="region of interest" description="Disordered" evidence="1">
    <location>
        <begin position="125"/>
        <end position="270"/>
    </location>
</feature>
<dbReference type="GO" id="GO:0019901">
    <property type="term" value="F:protein kinase binding"/>
    <property type="evidence" value="ECO:0007669"/>
    <property type="project" value="InterPro"/>
</dbReference>
<feature type="region of interest" description="Disordered" evidence="1">
    <location>
        <begin position="334"/>
        <end position="379"/>
    </location>
</feature>
<feature type="region of interest" description="Disordered" evidence="1">
    <location>
        <begin position="1"/>
        <end position="38"/>
    </location>
</feature>
<feature type="compositionally biased region" description="Polar residues" evidence="1">
    <location>
        <begin position="223"/>
        <end position="247"/>
    </location>
</feature>
<dbReference type="PANTHER" id="PTHR15615:SF94">
    <property type="entry name" value="PHO85 CYCLIN-6-RELATED"/>
    <property type="match status" value="1"/>
</dbReference>
<feature type="compositionally biased region" description="Pro residues" evidence="1">
    <location>
        <begin position="591"/>
        <end position="609"/>
    </location>
</feature>
<keyword evidence="3" id="KW-1185">Reference proteome</keyword>
<evidence type="ECO:0000313" key="3">
    <source>
        <dbReference type="Proteomes" id="UP000008783"/>
    </source>
</evidence>
<sequence length="631" mass="70632">MNHSLTTTTTTNQQQQQHQTHQDGQQQQQQQQQQLPLKANQHRMNCNNQLRTNQLQIQHHPTTTVDRIQLPNNNHSSNSLKESIKLNETRHTNNNKKKKIDLESFPQETLLKNLANLFDRITSRNDHLNNHTRRRPATPSSELGRKPQDLLRRRRRRRPGAEEAERASTHQEDSFMTENLNYYDNHPRRDNDEDSEDDDDDDDDDDDETEEEEDEDEGRRLNTRPTQSPTVIHFQKLNQQNTRSPYSSPLAEPSCSPNTHHSSTNKEQQLSTASLELLSKPNSILTFHAKIVPQISIEAYLLRILKYCPTSNGVFLSTLIYLDRLCTFNHCHPSSTASSSSSSQTTTTTTPLSSLSSSSSITSTTTSSTTTTTSSSSLSSSVTNFNEIAKKKKKKNKWNLSPNHLTQFNFHFVIDSWNVHRFLIASITAASKLLSDVFYTNSRYAKVGGLPLEELEELEIKFLLMSDFRLMISASEFEDYTERLLGSSSSITTPTRCKLPSTSTSPPATTTTRRTIIVTEETDEESEEGMDGEGSDSDSDTDTEQDRLRSGHLNAILTPHSGLIHHESSSASSVSSCNSSERSSCSTITPHSPPPPQTPTHPPKSPPVTLPTTPRSAFASSSSSSASPSIS</sequence>
<feature type="compositionally biased region" description="Polar residues" evidence="1">
    <location>
        <begin position="255"/>
        <end position="270"/>
    </location>
</feature>
<gene>
    <name evidence="2" type="ORF">PGTG_18531</name>
</gene>
<dbReference type="InParanoid" id="E3L7K8"/>
<dbReference type="Gene3D" id="1.10.472.10">
    <property type="entry name" value="Cyclin-like"/>
    <property type="match status" value="1"/>
</dbReference>